<dbReference type="RefSeq" id="WP_205187744.1">
    <property type="nucleotide sequence ID" value="NZ_JAFBFC010000004.1"/>
</dbReference>
<evidence type="ECO:0000259" key="1">
    <source>
        <dbReference type="Pfam" id="PF09823"/>
    </source>
</evidence>
<comment type="caution">
    <text evidence="2">The sequence shown here is derived from an EMBL/GenBank/DDBJ whole genome shotgun (WGS) entry which is preliminary data.</text>
</comment>
<sequence>MVTHRSGQVPLISIETDYCEVLIKGKVQTHISTIEKEYMSFTCTGYAIKLIKIRDQNESTLSTTSSMEPLFFENTVYSFTITSKRGKPLSVHHQNQQIKESFESITVQNNHLLIGRVSFQNEVGYSTFDILDGERKVLQFTIEVFPTKLSYKNDYVKLVHEVNHYVYDLAYDVAKKTYVEAKLSFSKQAGWVEFYYVLQTHFDGFIKSIKQLVKKPSHHVQAYPQMVRGDKVTRTNQLTRSFARTHPYLMNECGVPTKALTLKREETFNTNENQAIKWMMLTLNHRIEELLTNILSLRELNRPDINRSIITSIQRFHLVLQRELEMPFWKTIDSINKPRFNHVIQMDVRYRDVYKQFLLLSRGLALQGEFYKLSLKDVAVLYEYWTYLSIRKIISQYCEPLSQQMVQTTSSGLSVALPATTCTFYCHKRKQQITLSYQRFYSDTPTVSQRPDIVLDVGEEKYIFDAKYRLNLSASTITATEEDVNTMHRYRDAIVKKEGNDYKRTVKAAIVLFPGIQANYQKHPLYESIDKIGVGALPFFPEEKELMKEFLKNILQCK</sequence>
<name>A0ABS2QWY7_9BACI</name>
<keyword evidence="3" id="KW-1185">Reference proteome</keyword>
<evidence type="ECO:0000313" key="2">
    <source>
        <dbReference type="EMBL" id="MBM7703793.1"/>
    </source>
</evidence>
<proteinExistence type="predicted"/>
<gene>
    <name evidence="2" type="ORF">JOC83_002642</name>
</gene>
<dbReference type="Pfam" id="PF04411">
    <property type="entry name" value="PDDEXK_7"/>
    <property type="match status" value="1"/>
</dbReference>
<dbReference type="Proteomes" id="UP000809829">
    <property type="component" value="Unassembled WGS sequence"/>
</dbReference>
<dbReference type="Pfam" id="PF09823">
    <property type="entry name" value="DUF2357"/>
    <property type="match status" value="1"/>
</dbReference>
<dbReference type="InterPro" id="IPR018633">
    <property type="entry name" value="DUF2357"/>
</dbReference>
<dbReference type="InterPro" id="IPR007505">
    <property type="entry name" value="PDDEXK_7"/>
</dbReference>
<protein>
    <submittedName>
        <fullName evidence="2">Component of viral defense system (DUF524 family)</fullName>
    </submittedName>
</protein>
<dbReference type="EMBL" id="JAFBFC010000004">
    <property type="protein sequence ID" value="MBM7703793.1"/>
    <property type="molecule type" value="Genomic_DNA"/>
</dbReference>
<organism evidence="2 3">
    <name type="scientific">Priestia iocasae</name>
    <dbReference type="NCBI Taxonomy" id="2291674"/>
    <lineage>
        <taxon>Bacteria</taxon>
        <taxon>Bacillati</taxon>
        <taxon>Bacillota</taxon>
        <taxon>Bacilli</taxon>
        <taxon>Bacillales</taxon>
        <taxon>Bacillaceae</taxon>
        <taxon>Priestia</taxon>
    </lineage>
</organism>
<feature type="domain" description="DUF2357" evidence="1">
    <location>
        <begin position="115"/>
        <end position="357"/>
    </location>
</feature>
<accession>A0ABS2QWY7</accession>
<evidence type="ECO:0000313" key="3">
    <source>
        <dbReference type="Proteomes" id="UP000809829"/>
    </source>
</evidence>
<reference evidence="2 3" key="1">
    <citation type="submission" date="2021-01" db="EMBL/GenBank/DDBJ databases">
        <title>Genomic Encyclopedia of Type Strains, Phase IV (KMG-IV): sequencing the most valuable type-strain genomes for metagenomic binning, comparative biology and taxonomic classification.</title>
        <authorList>
            <person name="Goeker M."/>
        </authorList>
    </citation>
    <scope>NUCLEOTIDE SEQUENCE [LARGE SCALE GENOMIC DNA]</scope>
    <source>
        <strain evidence="2 3">DSM 104297</strain>
    </source>
</reference>